<protein>
    <submittedName>
        <fullName evidence="2">Putative membrane protein</fullName>
    </submittedName>
</protein>
<reference evidence="2 3" key="1">
    <citation type="submission" date="2017-02" db="EMBL/GenBank/DDBJ databases">
        <title>Complete genome sequences of Mycobacterium kansasii strains isolated from rhesus macaques.</title>
        <authorList>
            <person name="Panda A."/>
            <person name="Nagaraj S."/>
            <person name="Zhao X."/>
            <person name="Tettelin H."/>
            <person name="Detolla L.J."/>
        </authorList>
    </citation>
    <scope>NUCLEOTIDE SEQUENCE [LARGE SCALE GENOMIC DNA]</scope>
    <source>
        <strain evidence="2 3">11-3813</strain>
    </source>
</reference>
<gene>
    <name evidence="2" type="ORF">BZL30_5870</name>
</gene>
<organism evidence="2 3">
    <name type="scientific">Mycobacterium kansasii</name>
    <dbReference type="NCBI Taxonomy" id="1768"/>
    <lineage>
        <taxon>Bacteria</taxon>
        <taxon>Bacillati</taxon>
        <taxon>Actinomycetota</taxon>
        <taxon>Actinomycetes</taxon>
        <taxon>Mycobacteriales</taxon>
        <taxon>Mycobacteriaceae</taxon>
        <taxon>Mycobacterium</taxon>
    </lineage>
</organism>
<dbReference type="EMBL" id="MVBM01000005">
    <property type="protein sequence ID" value="OOK72231.1"/>
    <property type="molecule type" value="Genomic_DNA"/>
</dbReference>
<dbReference type="AlphaFoldDB" id="A0A1V3X174"/>
<comment type="caution">
    <text evidence="2">The sequence shown here is derived from an EMBL/GenBank/DDBJ whole genome shotgun (WGS) entry which is preliminary data.</text>
</comment>
<evidence type="ECO:0000256" key="1">
    <source>
        <dbReference type="SAM" id="Phobius"/>
    </source>
</evidence>
<keyword evidence="1" id="KW-0812">Transmembrane</keyword>
<feature type="transmembrane region" description="Helical" evidence="1">
    <location>
        <begin position="15"/>
        <end position="36"/>
    </location>
</feature>
<dbReference type="Proteomes" id="UP000189229">
    <property type="component" value="Unassembled WGS sequence"/>
</dbReference>
<accession>A0A1V3X174</accession>
<sequence>MDEFVWARQHARRMVLIWVAVVLAITGLVATAAWTIGSNLSGLL</sequence>
<name>A0A1V3X174_MYCKA</name>
<keyword evidence="1" id="KW-0472">Membrane</keyword>
<keyword evidence="1" id="KW-1133">Transmembrane helix</keyword>
<proteinExistence type="predicted"/>
<evidence type="ECO:0000313" key="3">
    <source>
        <dbReference type="Proteomes" id="UP000189229"/>
    </source>
</evidence>
<evidence type="ECO:0000313" key="2">
    <source>
        <dbReference type="EMBL" id="OOK72231.1"/>
    </source>
</evidence>